<organism evidence="1 2">
    <name type="scientific">Pestalotiopsis fici (strain W106-1 / CGMCC3.15140)</name>
    <dbReference type="NCBI Taxonomy" id="1229662"/>
    <lineage>
        <taxon>Eukaryota</taxon>
        <taxon>Fungi</taxon>
        <taxon>Dikarya</taxon>
        <taxon>Ascomycota</taxon>
        <taxon>Pezizomycotina</taxon>
        <taxon>Sordariomycetes</taxon>
        <taxon>Xylariomycetidae</taxon>
        <taxon>Amphisphaeriales</taxon>
        <taxon>Sporocadaceae</taxon>
        <taxon>Pestalotiopsis</taxon>
    </lineage>
</organism>
<evidence type="ECO:0000313" key="2">
    <source>
        <dbReference type="Proteomes" id="UP000030651"/>
    </source>
</evidence>
<evidence type="ECO:0000313" key="1">
    <source>
        <dbReference type="EMBL" id="ETS73228.1"/>
    </source>
</evidence>
<dbReference type="RefSeq" id="XP_007841605.1">
    <property type="nucleotide sequence ID" value="XM_007843414.1"/>
</dbReference>
<sequence>MFDRPISRIFHSLLAYANLALSGNWHPEDPHRRIRSMSLSLNRSRTAAMEPIRLDSRRAILRNSLALRMNHCYAINGNVLQFLERSDGAHVVGNVNVAVSARNVVAYAKFIADSLAKVHVAIPGETTDIGIGCLVELGEYPWNDGNAKSVPHNVGLGQVFQRQALVKTLTVLEPVADVVAYCSLRKVAVSILIEDAPCHFENWILLPAFCSLCLGNRISFALFHQHHQAYPSSTTTTDIPRMRIAKMSANHQDGPSLSLNNAWRAKVEEIDEALLKLSTNTDHAAYIHAAHGAGKSTSLLVHAAGVIKTANPHARIIYILNSTIECSVSTQYIRENPSDVLNPFEDVELDPTCYAPKFLAVFTYGKFLEKLIQGNALDDRPIVFVADIPLRRTSEAEAFFSVLLEQMKRRAFTSYLFLSAYRS</sequence>
<dbReference type="AlphaFoldDB" id="W3WH78"/>
<protein>
    <submittedName>
        <fullName evidence="1">Uncharacterized protein</fullName>
    </submittedName>
</protein>
<dbReference type="Proteomes" id="UP000030651">
    <property type="component" value="Unassembled WGS sequence"/>
</dbReference>
<keyword evidence="2" id="KW-1185">Reference proteome</keyword>
<dbReference type="HOGENOM" id="CLU_649080_0_0_1"/>
<dbReference type="EMBL" id="KI912122">
    <property type="protein sequence ID" value="ETS73228.1"/>
    <property type="molecule type" value="Genomic_DNA"/>
</dbReference>
<accession>W3WH78</accession>
<dbReference type="KEGG" id="pfy:PFICI_14833"/>
<dbReference type="InParanoid" id="W3WH78"/>
<name>W3WH78_PESFW</name>
<gene>
    <name evidence="1" type="ORF">PFICI_14833</name>
</gene>
<proteinExistence type="predicted"/>
<reference evidence="2" key="1">
    <citation type="journal article" date="2015" name="BMC Genomics">
        <title>Genomic and transcriptomic analysis of the endophytic fungus Pestalotiopsis fici reveals its lifestyle and high potential for synthesis of natural products.</title>
        <authorList>
            <person name="Wang X."/>
            <person name="Zhang X."/>
            <person name="Liu L."/>
            <person name="Xiang M."/>
            <person name="Wang W."/>
            <person name="Sun X."/>
            <person name="Che Y."/>
            <person name="Guo L."/>
            <person name="Liu G."/>
            <person name="Guo L."/>
            <person name="Wang C."/>
            <person name="Yin W.B."/>
            <person name="Stadler M."/>
            <person name="Zhang X."/>
            <person name="Liu X."/>
        </authorList>
    </citation>
    <scope>NUCLEOTIDE SEQUENCE [LARGE SCALE GENOMIC DNA]</scope>
    <source>
        <strain evidence="2">W106-1 / CGMCC3.15140</strain>
    </source>
</reference>
<dbReference type="GeneID" id="19279846"/>